<comment type="caution">
    <text evidence="3">The sequence shown here is derived from an EMBL/GenBank/DDBJ whole genome shotgun (WGS) entry which is preliminary data.</text>
</comment>
<dbReference type="Pfam" id="PF22640">
    <property type="entry name" value="ManC_GMP_beta-helix"/>
    <property type="match status" value="1"/>
</dbReference>
<name>A0ABQ6PTK1_9BACT</name>
<sequence length="361" mass="41287">MKNQNHYVAIMAGGVGSRFWPMSKSSYPKQFLDILNTGRTLIQSTYDRFADFIPEENIYVVTSREYMEIVKQQLPNLPAENILGEPERKNTAACVAYISFKLKKMNPKANLIVAPSDHLIGDLDLFEETCLKALDYTESQEAFVTLGIQPNHPNTGYGYIQKSLESKQEGIFQVKRFTEKPDRETAKKFLKSGDYFWNSGIFIWRAEEIVHAFWEHVKHIYDLFEEALPALNTPEEDAAIEKAYAECRSISIDYAVMEKAENVFVIPSYFQWNDLGTWNSAWENFSKDESLNASNSKSTILVDSKGCLVHSNEDKLMVIGGLEDLIVVNTPEALLICKKENEQQIKEYVARVKEVKGELYI</sequence>
<dbReference type="InterPro" id="IPR049577">
    <property type="entry name" value="GMPP_N"/>
</dbReference>
<dbReference type="RefSeq" id="WP_338225309.1">
    <property type="nucleotide sequence ID" value="NZ_BTPD01000010.1"/>
</dbReference>
<dbReference type="InterPro" id="IPR051161">
    <property type="entry name" value="Mannose-6P_isomerase_type2"/>
</dbReference>
<evidence type="ECO:0000313" key="4">
    <source>
        <dbReference type="Proteomes" id="UP001338309"/>
    </source>
</evidence>
<dbReference type="Pfam" id="PF00483">
    <property type="entry name" value="NTP_transferase"/>
    <property type="match status" value="1"/>
</dbReference>
<evidence type="ECO:0000259" key="2">
    <source>
        <dbReference type="Pfam" id="PF22640"/>
    </source>
</evidence>
<dbReference type="GO" id="GO:0016779">
    <property type="term" value="F:nucleotidyltransferase activity"/>
    <property type="evidence" value="ECO:0007669"/>
    <property type="project" value="UniProtKB-KW"/>
</dbReference>
<accession>A0ABQ6PTK1</accession>
<proteinExistence type="predicted"/>
<dbReference type="InterPro" id="IPR005835">
    <property type="entry name" value="NTP_transferase_dom"/>
</dbReference>
<dbReference type="Proteomes" id="UP001338309">
    <property type="component" value="Unassembled WGS sequence"/>
</dbReference>
<evidence type="ECO:0000259" key="1">
    <source>
        <dbReference type="Pfam" id="PF00483"/>
    </source>
</evidence>
<feature type="domain" description="Nucleotidyl transferase" evidence="1">
    <location>
        <begin position="10"/>
        <end position="289"/>
    </location>
</feature>
<dbReference type="PANTHER" id="PTHR46390">
    <property type="entry name" value="MANNOSE-1-PHOSPHATE GUANYLYLTRANSFERASE"/>
    <property type="match status" value="1"/>
</dbReference>
<dbReference type="PANTHER" id="PTHR46390:SF1">
    <property type="entry name" value="MANNOSE-1-PHOSPHATE GUANYLYLTRANSFERASE"/>
    <property type="match status" value="1"/>
</dbReference>
<evidence type="ECO:0000313" key="3">
    <source>
        <dbReference type="EMBL" id="GMQ30600.1"/>
    </source>
</evidence>
<reference evidence="3 4" key="1">
    <citation type="submission" date="2023-08" db="EMBL/GenBank/DDBJ databases">
        <title>Draft genome sequence of Algoriphagus confluentis.</title>
        <authorList>
            <person name="Takatani N."/>
            <person name="Hosokawa M."/>
            <person name="Sawabe T."/>
        </authorList>
    </citation>
    <scope>NUCLEOTIDE SEQUENCE [LARGE SCALE GENOMIC DNA]</scope>
    <source>
        <strain evidence="3 4">NBRC 111222</strain>
    </source>
</reference>
<keyword evidence="3" id="KW-0548">Nucleotidyltransferase</keyword>
<gene>
    <name evidence="3" type="ORF">Aconfl_32430</name>
</gene>
<feature type="domain" description="MannoseP isomerase/GMP-like beta-helix" evidence="2">
    <location>
        <begin position="299"/>
        <end position="351"/>
    </location>
</feature>
<dbReference type="SUPFAM" id="SSF159283">
    <property type="entry name" value="Guanosine diphospho-D-mannose pyrophosphorylase/mannose-6-phosphate isomerase linker domain"/>
    <property type="match status" value="1"/>
</dbReference>
<organism evidence="3 4">
    <name type="scientific">Algoriphagus confluentis</name>
    <dbReference type="NCBI Taxonomy" id="1697556"/>
    <lineage>
        <taxon>Bacteria</taxon>
        <taxon>Pseudomonadati</taxon>
        <taxon>Bacteroidota</taxon>
        <taxon>Cytophagia</taxon>
        <taxon>Cytophagales</taxon>
        <taxon>Cyclobacteriaceae</taxon>
        <taxon>Algoriphagus</taxon>
    </lineage>
</organism>
<protein>
    <submittedName>
        <fullName evidence="3">Mannose-1-phosphate guanylyltransferase</fullName>
    </submittedName>
</protein>
<dbReference type="Gene3D" id="3.90.550.10">
    <property type="entry name" value="Spore Coat Polysaccharide Biosynthesis Protein SpsA, Chain A"/>
    <property type="match status" value="1"/>
</dbReference>
<dbReference type="EMBL" id="BTPD01000010">
    <property type="protein sequence ID" value="GMQ30600.1"/>
    <property type="molecule type" value="Genomic_DNA"/>
</dbReference>
<dbReference type="InterPro" id="IPR029044">
    <property type="entry name" value="Nucleotide-diphossugar_trans"/>
</dbReference>
<dbReference type="SUPFAM" id="SSF53448">
    <property type="entry name" value="Nucleotide-diphospho-sugar transferases"/>
    <property type="match status" value="1"/>
</dbReference>
<keyword evidence="4" id="KW-1185">Reference proteome</keyword>
<keyword evidence="3" id="KW-0808">Transferase</keyword>
<dbReference type="CDD" id="cd02509">
    <property type="entry name" value="GDP-M1P_Guanylyltransferase"/>
    <property type="match status" value="1"/>
</dbReference>
<dbReference type="InterPro" id="IPR054566">
    <property type="entry name" value="ManC/GMP-like_b-helix"/>
</dbReference>